<keyword evidence="3" id="KW-1185">Reference proteome</keyword>
<evidence type="ECO:0000313" key="3">
    <source>
        <dbReference type="Proteomes" id="UP000679307"/>
    </source>
</evidence>
<proteinExistence type="predicted"/>
<feature type="compositionally biased region" description="Basic and acidic residues" evidence="1">
    <location>
        <begin position="60"/>
        <end position="83"/>
    </location>
</feature>
<organism evidence="2 3">
    <name type="scientific">Nocardioides aquaticus</name>
    <dbReference type="NCBI Taxonomy" id="160826"/>
    <lineage>
        <taxon>Bacteria</taxon>
        <taxon>Bacillati</taxon>
        <taxon>Actinomycetota</taxon>
        <taxon>Actinomycetes</taxon>
        <taxon>Propionibacteriales</taxon>
        <taxon>Nocardioidaceae</taxon>
        <taxon>Nocardioides</taxon>
    </lineage>
</organism>
<dbReference type="Proteomes" id="UP000679307">
    <property type="component" value="Chromosome"/>
</dbReference>
<protein>
    <submittedName>
        <fullName evidence="2">Uncharacterized protein</fullName>
    </submittedName>
</protein>
<feature type="compositionally biased region" description="Acidic residues" evidence="1">
    <location>
        <begin position="84"/>
        <end position="102"/>
    </location>
</feature>
<reference evidence="2 3" key="1">
    <citation type="submission" date="2021-05" db="EMBL/GenBank/DDBJ databases">
        <title>Complete genome of Nocardioides aquaticus KCTC 9944T isolated from meromictic and hypersaline Ekho Lake, Antarctica.</title>
        <authorList>
            <person name="Hwang K."/>
            <person name="Kim K.M."/>
            <person name="Choe H."/>
        </authorList>
    </citation>
    <scope>NUCLEOTIDE SEQUENCE [LARGE SCALE GENOMIC DNA]</scope>
    <source>
        <strain evidence="2 3">KCTC 9944</strain>
    </source>
</reference>
<evidence type="ECO:0000313" key="2">
    <source>
        <dbReference type="EMBL" id="QVT78843.1"/>
    </source>
</evidence>
<dbReference type="EMBL" id="CP075371">
    <property type="protein sequence ID" value="QVT78843.1"/>
    <property type="molecule type" value="Genomic_DNA"/>
</dbReference>
<name>A0ABX8EJP1_9ACTN</name>
<feature type="region of interest" description="Disordered" evidence="1">
    <location>
        <begin position="1"/>
        <end position="111"/>
    </location>
</feature>
<gene>
    <name evidence="2" type="ORF">ENKNEFLB_01221</name>
</gene>
<feature type="compositionally biased region" description="Acidic residues" evidence="1">
    <location>
        <begin position="33"/>
        <end position="43"/>
    </location>
</feature>
<evidence type="ECO:0000256" key="1">
    <source>
        <dbReference type="SAM" id="MobiDB-lite"/>
    </source>
</evidence>
<sequence length="111" mass="12268">MRAATHPPRHVTSVTSSAKVAAMSEETGTDQSQETEEAEEAEETGAQAEVSEPDAEEIEAERQERLDPENRPRNAEVDNTQRDFDEENGEFLDDSDESDLTDEERAVTADG</sequence>
<accession>A0ABX8EJP1</accession>